<dbReference type="Gene3D" id="1.20.1250.20">
    <property type="entry name" value="MFS general substrate transporter like domains"/>
    <property type="match status" value="2"/>
</dbReference>
<keyword evidence="3" id="KW-0472">Membrane</keyword>
<feature type="transmembrane region" description="Helical" evidence="3">
    <location>
        <begin position="134"/>
        <end position="153"/>
    </location>
</feature>
<gene>
    <name evidence="5" type="ORF">TGEB3V08_LOCUS9140</name>
</gene>
<feature type="transmembrane region" description="Helical" evidence="3">
    <location>
        <begin position="368"/>
        <end position="387"/>
    </location>
</feature>
<sequence length="501" mass="55008">MANMLVRDVVTSPADGTGIITNPVMQTFTLLYKDRFNEIGMSATDASVIINVNYAFGMGLGLIHGAVLKRFGYRRVAIVASIVNAIGVGLTSFANSFIHFLITYGLLNSLGASFFQPSFSLALNSYFKKKRGKAMGYSMTLTGIGPIIMPLVISKMMSAYGVQGTGLILGALSLHSLVGALLLQPIKWHMKRKEEDPVEDVEEGQKDEDNTILSESSSNKCVSSFEVETPTQEKPINLENSIKILDETTYTALKQTDDGENSDGIQNKINNEKKRKGAFHIFLERIASILDLSLLKDTHYIILMLGMNIVLSAELNFSLLTPLILDELGLSNYQTATIMSTIAAADIIFRFFSPFFADYVGYSARTMYLISMGMLIASRMSVALGIAKGVRSVYMGLVMPSYVPLERLPSATGLQMVFNGIMMIMFGPFIGFVRDVSGSYNWCIVAINSMTALTIVMWLTESAITSWRRRNLRTIKSLANALVVLSSTAEDGEIEFRISVG</sequence>
<dbReference type="PANTHER" id="PTHR11360:SF237">
    <property type="entry name" value="MONOCARBOXYLATE TRANSPORTER 12-B-LIKE PROTEIN"/>
    <property type="match status" value="1"/>
</dbReference>
<reference evidence="5" key="1">
    <citation type="submission" date="2020-11" db="EMBL/GenBank/DDBJ databases">
        <authorList>
            <person name="Tran Van P."/>
        </authorList>
    </citation>
    <scope>NUCLEOTIDE SEQUENCE</scope>
</reference>
<dbReference type="GO" id="GO:0008028">
    <property type="term" value="F:monocarboxylic acid transmembrane transporter activity"/>
    <property type="evidence" value="ECO:0007669"/>
    <property type="project" value="TreeGrafter"/>
</dbReference>
<evidence type="ECO:0000256" key="2">
    <source>
        <dbReference type="SAM" id="MobiDB-lite"/>
    </source>
</evidence>
<evidence type="ECO:0000259" key="4">
    <source>
        <dbReference type="PROSITE" id="PS50850"/>
    </source>
</evidence>
<dbReference type="EMBL" id="OE843992">
    <property type="protein sequence ID" value="CAD7604454.1"/>
    <property type="molecule type" value="Genomic_DNA"/>
</dbReference>
<keyword evidence="3" id="KW-0812">Transmembrane</keyword>
<protein>
    <recommendedName>
        <fullName evidence="4">Major facilitator superfamily (MFS) profile domain-containing protein</fullName>
    </recommendedName>
</protein>
<evidence type="ECO:0000256" key="3">
    <source>
        <dbReference type="SAM" id="Phobius"/>
    </source>
</evidence>
<evidence type="ECO:0000256" key="1">
    <source>
        <dbReference type="ARBA" id="ARBA00004141"/>
    </source>
</evidence>
<dbReference type="GO" id="GO:0016020">
    <property type="term" value="C:membrane"/>
    <property type="evidence" value="ECO:0007669"/>
    <property type="project" value="UniProtKB-SubCell"/>
</dbReference>
<name>A0A7R9PQ46_TIMGE</name>
<keyword evidence="3" id="KW-1133">Transmembrane helix</keyword>
<feature type="transmembrane region" description="Helical" evidence="3">
    <location>
        <begin position="408"/>
        <end position="433"/>
    </location>
</feature>
<feature type="transmembrane region" description="Helical" evidence="3">
    <location>
        <begin position="75"/>
        <end position="94"/>
    </location>
</feature>
<feature type="transmembrane region" description="Helical" evidence="3">
    <location>
        <begin position="100"/>
        <end position="122"/>
    </location>
</feature>
<dbReference type="InterPro" id="IPR036259">
    <property type="entry name" value="MFS_trans_sf"/>
</dbReference>
<dbReference type="InterPro" id="IPR011701">
    <property type="entry name" value="MFS"/>
</dbReference>
<feature type="transmembrane region" description="Helical" evidence="3">
    <location>
        <begin position="439"/>
        <end position="460"/>
    </location>
</feature>
<organism evidence="5">
    <name type="scientific">Timema genevievae</name>
    <name type="common">Walking stick</name>
    <dbReference type="NCBI Taxonomy" id="629358"/>
    <lineage>
        <taxon>Eukaryota</taxon>
        <taxon>Metazoa</taxon>
        <taxon>Ecdysozoa</taxon>
        <taxon>Arthropoda</taxon>
        <taxon>Hexapoda</taxon>
        <taxon>Insecta</taxon>
        <taxon>Pterygota</taxon>
        <taxon>Neoptera</taxon>
        <taxon>Polyneoptera</taxon>
        <taxon>Phasmatodea</taxon>
        <taxon>Timematodea</taxon>
        <taxon>Timematoidea</taxon>
        <taxon>Timematidae</taxon>
        <taxon>Timema</taxon>
    </lineage>
</organism>
<dbReference type="InterPro" id="IPR050327">
    <property type="entry name" value="Proton-linked_MCT"/>
</dbReference>
<feature type="transmembrane region" description="Helical" evidence="3">
    <location>
        <begin position="337"/>
        <end position="356"/>
    </location>
</feature>
<dbReference type="Pfam" id="PF07690">
    <property type="entry name" value="MFS_1"/>
    <property type="match status" value="1"/>
</dbReference>
<proteinExistence type="predicted"/>
<feature type="transmembrane region" description="Helical" evidence="3">
    <location>
        <begin position="159"/>
        <end position="183"/>
    </location>
</feature>
<dbReference type="AlphaFoldDB" id="A0A7R9PQ46"/>
<evidence type="ECO:0000313" key="5">
    <source>
        <dbReference type="EMBL" id="CAD7604454.1"/>
    </source>
</evidence>
<dbReference type="InterPro" id="IPR020846">
    <property type="entry name" value="MFS_dom"/>
</dbReference>
<feature type="transmembrane region" description="Helical" evidence="3">
    <location>
        <begin position="301"/>
        <end position="325"/>
    </location>
</feature>
<comment type="subcellular location">
    <subcellularLocation>
        <location evidence="1">Membrane</location>
        <topology evidence="1">Multi-pass membrane protein</topology>
    </subcellularLocation>
</comment>
<feature type="compositionally biased region" description="Polar residues" evidence="2">
    <location>
        <begin position="211"/>
        <end position="222"/>
    </location>
</feature>
<dbReference type="SUPFAM" id="SSF103473">
    <property type="entry name" value="MFS general substrate transporter"/>
    <property type="match status" value="1"/>
</dbReference>
<accession>A0A7R9PQ46</accession>
<feature type="domain" description="Major facilitator superfamily (MFS) profile" evidence="4">
    <location>
        <begin position="1"/>
        <end position="188"/>
    </location>
</feature>
<feature type="region of interest" description="Disordered" evidence="2">
    <location>
        <begin position="193"/>
        <end position="225"/>
    </location>
</feature>
<dbReference type="PROSITE" id="PS50850">
    <property type="entry name" value="MFS"/>
    <property type="match status" value="1"/>
</dbReference>
<feature type="transmembrane region" description="Helical" evidence="3">
    <location>
        <begin position="48"/>
        <end position="68"/>
    </location>
</feature>
<dbReference type="PANTHER" id="PTHR11360">
    <property type="entry name" value="MONOCARBOXYLATE TRANSPORTER"/>
    <property type="match status" value="1"/>
</dbReference>